<keyword evidence="3" id="KW-0804">Transcription</keyword>
<dbReference type="PROSITE" id="PS51078">
    <property type="entry name" value="ICLR_ED"/>
    <property type="match status" value="1"/>
</dbReference>
<dbReference type="SUPFAM" id="SSF46785">
    <property type="entry name" value="Winged helix' DNA-binding domain"/>
    <property type="match status" value="1"/>
</dbReference>
<dbReference type="InterPro" id="IPR050707">
    <property type="entry name" value="HTH_MetabolicPath_Reg"/>
</dbReference>
<evidence type="ECO:0000259" key="4">
    <source>
        <dbReference type="PROSITE" id="PS51077"/>
    </source>
</evidence>
<evidence type="ECO:0000256" key="1">
    <source>
        <dbReference type="ARBA" id="ARBA00023015"/>
    </source>
</evidence>
<dbReference type="InterPro" id="IPR005471">
    <property type="entry name" value="Tscrpt_reg_IclR_N"/>
</dbReference>
<dbReference type="GO" id="GO:0003677">
    <property type="term" value="F:DNA binding"/>
    <property type="evidence" value="ECO:0007669"/>
    <property type="project" value="UniProtKB-KW"/>
</dbReference>
<dbReference type="Proteomes" id="UP000564378">
    <property type="component" value="Unassembled WGS sequence"/>
</dbReference>
<dbReference type="SUPFAM" id="SSF55781">
    <property type="entry name" value="GAF domain-like"/>
    <property type="match status" value="1"/>
</dbReference>
<evidence type="ECO:0000313" key="7">
    <source>
        <dbReference type="Proteomes" id="UP000564378"/>
    </source>
</evidence>
<evidence type="ECO:0000313" key="6">
    <source>
        <dbReference type="EMBL" id="MBC2778882.1"/>
    </source>
</evidence>
<evidence type="ECO:0000256" key="3">
    <source>
        <dbReference type="ARBA" id="ARBA00023163"/>
    </source>
</evidence>
<keyword evidence="1" id="KW-0805">Transcription regulation</keyword>
<dbReference type="EMBL" id="JACJVJ010000003">
    <property type="protein sequence ID" value="MBC2778882.1"/>
    <property type="molecule type" value="Genomic_DNA"/>
</dbReference>
<reference evidence="6 7" key="1">
    <citation type="submission" date="2020-08" db="EMBL/GenBank/DDBJ databases">
        <title>Draft genome sequence of Parasphingopyxis sp. GrpM-11.</title>
        <authorList>
            <person name="Oh J."/>
            <person name="Roh D.-H."/>
        </authorList>
    </citation>
    <scope>NUCLEOTIDE SEQUENCE [LARGE SCALE GENOMIC DNA]</scope>
    <source>
        <strain evidence="6 7">GrpM-11</strain>
    </source>
</reference>
<organism evidence="6 7">
    <name type="scientific">Parasphingopyxis marina</name>
    <dbReference type="NCBI Taxonomy" id="2761622"/>
    <lineage>
        <taxon>Bacteria</taxon>
        <taxon>Pseudomonadati</taxon>
        <taxon>Pseudomonadota</taxon>
        <taxon>Alphaproteobacteria</taxon>
        <taxon>Sphingomonadales</taxon>
        <taxon>Sphingomonadaceae</taxon>
        <taxon>Parasphingopyxis</taxon>
    </lineage>
</organism>
<dbReference type="GO" id="GO:0045892">
    <property type="term" value="P:negative regulation of DNA-templated transcription"/>
    <property type="evidence" value="ECO:0007669"/>
    <property type="project" value="TreeGrafter"/>
</dbReference>
<dbReference type="RefSeq" id="WP_185802193.1">
    <property type="nucleotide sequence ID" value="NZ_JACJVJ010000003.1"/>
</dbReference>
<dbReference type="PROSITE" id="PS51077">
    <property type="entry name" value="HTH_ICLR"/>
    <property type="match status" value="1"/>
</dbReference>
<dbReference type="InterPro" id="IPR029016">
    <property type="entry name" value="GAF-like_dom_sf"/>
</dbReference>
<dbReference type="PANTHER" id="PTHR30136:SF8">
    <property type="entry name" value="TRANSCRIPTIONAL REGULATORY PROTEIN"/>
    <property type="match status" value="1"/>
</dbReference>
<name>A0A842I0Z3_9SPHN</name>
<protein>
    <submittedName>
        <fullName evidence="6">IclR family transcriptional regulator</fullName>
    </submittedName>
</protein>
<dbReference type="SMART" id="SM00346">
    <property type="entry name" value="HTH_ICLR"/>
    <property type="match status" value="1"/>
</dbReference>
<feature type="domain" description="IclR-ED" evidence="5">
    <location>
        <begin position="74"/>
        <end position="259"/>
    </location>
</feature>
<keyword evidence="2" id="KW-0238">DNA-binding</keyword>
<dbReference type="Pfam" id="PF01614">
    <property type="entry name" value="IclR_C"/>
    <property type="match status" value="1"/>
</dbReference>
<dbReference type="Gene3D" id="3.30.450.40">
    <property type="match status" value="1"/>
</dbReference>
<dbReference type="InterPro" id="IPR036390">
    <property type="entry name" value="WH_DNA-bd_sf"/>
</dbReference>
<feature type="domain" description="HTH iclR-type" evidence="4">
    <location>
        <begin position="11"/>
        <end position="73"/>
    </location>
</feature>
<evidence type="ECO:0000259" key="5">
    <source>
        <dbReference type="PROSITE" id="PS51078"/>
    </source>
</evidence>
<accession>A0A842I0Z3</accession>
<proteinExistence type="predicted"/>
<dbReference type="GO" id="GO:0003700">
    <property type="term" value="F:DNA-binding transcription factor activity"/>
    <property type="evidence" value="ECO:0007669"/>
    <property type="project" value="TreeGrafter"/>
</dbReference>
<dbReference type="InterPro" id="IPR036388">
    <property type="entry name" value="WH-like_DNA-bd_sf"/>
</dbReference>
<dbReference type="AlphaFoldDB" id="A0A842I0Z3"/>
<keyword evidence="7" id="KW-1185">Reference proteome</keyword>
<sequence>MADTAQSRRRVQSIEVGFRVLRVLRTANGPLPLREIAARAEMPPSKAHLYLVSFVREDMAYQDMSNGHYGLGSFAIQLGLAAIRQLDVVSLATDVLNDLRDDTDCAVYLSLWGDRGPCIVAKADGTLQGAFSIRLGYILPLKTSATGLVYLAHLPKSESARAMKAQNAYEAASKRAKVPSAKELNADIEKTRKAGYATTVGNLHRNFAGIAVPIFDYGHQLAAAITLLGPTDYVVGERQKAYTTLLVEKAQNISERLGAAAAED</sequence>
<dbReference type="Gene3D" id="1.10.10.10">
    <property type="entry name" value="Winged helix-like DNA-binding domain superfamily/Winged helix DNA-binding domain"/>
    <property type="match status" value="1"/>
</dbReference>
<dbReference type="Pfam" id="PF09339">
    <property type="entry name" value="HTH_IclR"/>
    <property type="match status" value="1"/>
</dbReference>
<dbReference type="InterPro" id="IPR014757">
    <property type="entry name" value="Tscrpt_reg_IclR_C"/>
</dbReference>
<gene>
    <name evidence="6" type="ORF">H6P80_14755</name>
</gene>
<evidence type="ECO:0000256" key="2">
    <source>
        <dbReference type="ARBA" id="ARBA00023125"/>
    </source>
</evidence>
<comment type="caution">
    <text evidence="6">The sequence shown here is derived from an EMBL/GenBank/DDBJ whole genome shotgun (WGS) entry which is preliminary data.</text>
</comment>
<dbReference type="PANTHER" id="PTHR30136">
    <property type="entry name" value="HELIX-TURN-HELIX TRANSCRIPTIONAL REGULATOR, ICLR FAMILY"/>
    <property type="match status" value="1"/>
</dbReference>